<dbReference type="Gene3D" id="3.40.30.10">
    <property type="entry name" value="Glutaredoxin"/>
    <property type="match status" value="1"/>
</dbReference>
<dbReference type="PRINTS" id="PR00421">
    <property type="entry name" value="THIOREDOXIN"/>
</dbReference>
<feature type="chain" id="PRO_5012859212" description="Thioredoxin domain-containing protein" evidence="2">
    <location>
        <begin position="16"/>
        <end position="167"/>
    </location>
</feature>
<comment type="caution">
    <text evidence="4">The sequence shown here is derived from an EMBL/GenBank/DDBJ whole genome shotgun (WGS) entry which is preliminary data.</text>
</comment>
<dbReference type="OrthoDB" id="427280at2759"/>
<protein>
    <recommendedName>
        <fullName evidence="3">Thioredoxin domain-containing protein</fullName>
    </recommendedName>
</protein>
<evidence type="ECO:0000259" key="3">
    <source>
        <dbReference type="Pfam" id="PF00085"/>
    </source>
</evidence>
<name>A0A0C2MZ10_THEKT</name>
<dbReference type="Pfam" id="PF00085">
    <property type="entry name" value="Thioredoxin"/>
    <property type="match status" value="1"/>
</dbReference>
<dbReference type="PANTHER" id="PTHR45672">
    <property type="entry name" value="PROTEIN DISULFIDE-ISOMERASE C17H9.14C-RELATED"/>
    <property type="match status" value="1"/>
</dbReference>
<dbReference type="SUPFAM" id="SSF52833">
    <property type="entry name" value="Thioredoxin-like"/>
    <property type="match status" value="1"/>
</dbReference>
<reference evidence="4 5" key="1">
    <citation type="journal article" date="2014" name="Genome Biol. Evol.">
        <title>The genome of the myxosporean Thelohanellus kitauei shows adaptations to nutrient acquisition within its fish host.</title>
        <authorList>
            <person name="Yang Y."/>
            <person name="Xiong J."/>
            <person name="Zhou Z."/>
            <person name="Huo F."/>
            <person name="Miao W."/>
            <person name="Ran C."/>
            <person name="Liu Y."/>
            <person name="Zhang J."/>
            <person name="Feng J."/>
            <person name="Wang M."/>
            <person name="Wang M."/>
            <person name="Wang L."/>
            <person name="Yao B."/>
        </authorList>
    </citation>
    <scope>NUCLEOTIDE SEQUENCE [LARGE SCALE GENOMIC DNA]</scope>
    <source>
        <strain evidence="4">Wuqing</strain>
    </source>
</reference>
<dbReference type="AlphaFoldDB" id="A0A0C2MZ10"/>
<evidence type="ECO:0000256" key="1">
    <source>
        <dbReference type="SAM" id="MobiDB-lite"/>
    </source>
</evidence>
<proteinExistence type="predicted"/>
<dbReference type="Proteomes" id="UP000031668">
    <property type="component" value="Unassembled WGS sequence"/>
</dbReference>
<sequence length="167" mass="18933">MELLIIFSIFVFSHAIIDITDDNFQTHLFTPRVVMVDFFVPWCSDCKMIAPTIELASAHLLDPRCLIARADCMTSAKKLCDSLNIHSWPHLIVFKNGQNIGEYTQARDEISINSFMMATLASNPIPQYFQLLASQRSSLAEEKPKDPITNSGGDKIEVFHEKKTIDR</sequence>
<evidence type="ECO:0000313" key="4">
    <source>
        <dbReference type="EMBL" id="KII66887.1"/>
    </source>
</evidence>
<dbReference type="CDD" id="cd02961">
    <property type="entry name" value="PDI_a_family"/>
    <property type="match status" value="1"/>
</dbReference>
<organism evidence="4 5">
    <name type="scientific">Thelohanellus kitauei</name>
    <name type="common">Myxosporean</name>
    <dbReference type="NCBI Taxonomy" id="669202"/>
    <lineage>
        <taxon>Eukaryota</taxon>
        <taxon>Metazoa</taxon>
        <taxon>Cnidaria</taxon>
        <taxon>Myxozoa</taxon>
        <taxon>Myxosporea</taxon>
        <taxon>Bivalvulida</taxon>
        <taxon>Platysporina</taxon>
        <taxon>Myxobolidae</taxon>
        <taxon>Thelohanellus</taxon>
    </lineage>
</organism>
<dbReference type="InterPro" id="IPR051063">
    <property type="entry name" value="PDI"/>
</dbReference>
<feature type="compositionally biased region" description="Basic and acidic residues" evidence="1">
    <location>
        <begin position="154"/>
        <end position="167"/>
    </location>
</feature>
<dbReference type="InterPro" id="IPR036249">
    <property type="entry name" value="Thioredoxin-like_sf"/>
</dbReference>
<feature type="signal peptide" evidence="2">
    <location>
        <begin position="1"/>
        <end position="15"/>
    </location>
</feature>
<dbReference type="GO" id="GO:0003756">
    <property type="term" value="F:protein disulfide isomerase activity"/>
    <property type="evidence" value="ECO:0007669"/>
    <property type="project" value="TreeGrafter"/>
</dbReference>
<feature type="domain" description="Thioredoxin" evidence="3">
    <location>
        <begin position="17"/>
        <end position="116"/>
    </location>
</feature>
<dbReference type="InterPro" id="IPR013766">
    <property type="entry name" value="Thioredoxin_domain"/>
</dbReference>
<evidence type="ECO:0000313" key="5">
    <source>
        <dbReference type="Proteomes" id="UP000031668"/>
    </source>
</evidence>
<keyword evidence="2" id="KW-0732">Signal</keyword>
<accession>A0A0C2MZ10</accession>
<keyword evidence="5" id="KW-1185">Reference proteome</keyword>
<gene>
    <name evidence="4" type="ORF">RF11_12114</name>
</gene>
<dbReference type="EMBL" id="JWZT01003413">
    <property type="protein sequence ID" value="KII66887.1"/>
    <property type="molecule type" value="Genomic_DNA"/>
</dbReference>
<dbReference type="GO" id="GO:0006457">
    <property type="term" value="P:protein folding"/>
    <property type="evidence" value="ECO:0007669"/>
    <property type="project" value="TreeGrafter"/>
</dbReference>
<dbReference type="GO" id="GO:0005783">
    <property type="term" value="C:endoplasmic reticulum"/>
    <property type="evidence" value="ECO:0007669"/>
    <property type="project" value="TreeGrafter"/>
</dbReference>
<evidence type="ECO:0000256" key="2">
    <source>
        <dbReference type="SAM" id="SignalP"/>
    </source>
</evidence>
<feature type="region of interest" description="Disordered" evidence="1">
    <location>
        <begin position="140"/>
        <end position="167"/>
    </location>
</feature>